<sequence>MASDQDQQSSSFSILPIPFLWDASSNGDRRKHNDPFCPRCSAEPPAFCHGGPPCERCSRMNLSALQCRSWDFEAVDLAGREAREMNPSADEEWRRRPYEQAKEELLAEQERAATQPNAQEALNDSSARMPGRDQETEASRSRRSAGSSPSAAASGERMNAGVSEHSGGTTDVDGGDLEDRELLAEDPAVYWERMIFQGYGRDFAERFTREGEEMNEGFRRLAERQQAAPAPELPRMGRRIRRQRKSKGKGNRSAK</sequence>
<feature type="compositionally biased region" description="Basic and acidic residues" evidence="1">
    <location>
        <begin position="130"/>
        <end position="140"/>
    </location>
</feature>
<evidence type="ECO:0000313" key="2">
    <source>
        <dbReference type="EMBL" id="EKD17186.1"/>
    </source>
</evidence>
<dbReference type="Proteomes" id="UP000006753">
    <property type="component" value="Unassembled WGS sequence"/>
</dbReference>
<organism evidence="2 3">
    <name type="scientific">Marssonina brunnea f. sp. multigermtubi (strain MB_m1)</name>
    <name type="common">Marssonina leaf spot fungus</name>
    <dbReference type="NCBI Taxonomy" id="1072389"/>
    <lineage>
        <taxon>Eukaryota</taxon>
        <taxon>Fungi</taxon>
        <taxon>Dikarya</taxon>
        <taxon>Ascomycota</taxon>
        <taxon>Pezizomycotina</taxon>
        <taxon>Leotiomycetes</taxon>
        <taxon>Helotiales</taxon>
        <taxon>Drepanopezizaceae</taxon>
        <taxon>Drepanopeziza</taxon>
    </lineage>
</organism>
<proteinExistence type="predicted"/>
<dbReference type="AlphaFoldDB" id="K1WW09"/>
<name>K1WW09_MARBU</name>
<evidence type="ECO:0000256" key="1">
    <source>
        <dbReference type="SAM" id="MobiDB-lite"/>
    </source>
</evidence>
<feature type="compositionally biased region" description="Polar residues" evidence="1">
    <location>
        <begin position="114"/>
        <end position="126"/>
    </location>
</feature>
<gene>
    <name evidence="2" type="ORF">MBM_04763</name>
</gene>
<evidence type="ECO:0000313" key="3">
    <source>
        <dbReference type="Proteomes" id="UP000006753"/>
    </source>
</evidence>
<keyword evidence="3" id="KW-1185">Reference proteome</keyword>
<dbReference type="EMBL" id="JH921437">
    <property type="protein sequence ID" value="EKD17186.1"/>
    <property type="molecule type" value="Genomic_DNA"/>
</dbReference>
<feature type="region of interest" description="Disordered" evidence="1">
    <location>
        <begin position="111"/>
        <end position="180"/>
    </location>
</feature>
<protein>
    <submittedName>
        <fullName evidence="2">Uncharacterized protein</fullName>
    </submittedName>
</protein>
<dbReference type="KEGG" id="mbe:MBM_04763"/>
<feature type="region of interest" description="Disordered" evidence="1">
    <location>
        <begin position="220"/>
        <end position="255"/>
    </location>
</feature>
<dbReference type="HOGENOM" id="CLU_1090194_0_0_1"/>
<accession>K1WW09</accession>
<dbReference type="OrthoDB" id="10510379at2759"/>
<dbReference type="InParanoid" id="K1WW09"/>
<reference evidence="2 3" key="1">
    <citation type="journal article" date="2012" name="BMC Genomics">
        <title>Sequencing the genome of Marssonina brunnea reveals fungus-poplar co-evolution.</title>
        <authorList>
            <person name="Zhu S."/>
            <person name="Cao Y.-Z."/>
            <person name="Jiang C."/>
            <person name="Tan B.-Y."/>
            <person name="Wang Z."/>
            <person name="Feng S."/>
            <person name="Zhang L."/>
            <person name="Su X.-H."/>
            <person name="Brejova B."/>
            <person name="Vinar T."/>
            <person name="Xu M."/>
            <person name="Wang M.-X."/>
            <person name="Zhang S.-G."/>
            <person name="Huang M.-R."/>
            <person name="Wu R."/>
            <person name="Zhou Y."/>
        </authorList>
    </citation>
    <scope>NUCLEOTIDE SEQUENCE [LARGE SCALE GENOMIC DNA]</scope>
    <source>
        <strain evidence="2 3">MB_m1</strain>
    </source>
</reference>
<feature type="compositionally biased region" description="Low complexity" evidence="1">
    <location>
        <begin position="144"/>
        <end position="157"/>
    </location>
</feature>
<feature type="compositionally biased region" description="Basic residues" evidence="1">
    <location>
        <begin position="236"/>
        <end position="255"/>
    </location>
</feature>